<keyword evidence="1" id="KW-0472">Membrane</keyword>
<name>A0A7J6VA36_THATH</name>
<evidence type="ECO:0000256" key="1">
    <source>
        <dbReference type="SAM" id="Phobius"/>
    </source>
</evidence>
<dbReference type="PANTHER" id="PTHR31170">
    <property type="entry name" value="BNAC04G53230D PROTEIN"/>
    <property type="match status" value="1"/>
</dbReference>
<keyword evidence="1" id="KW-0812">Transmembrane</keyword>
<feature type="transmembrane region" description="Helical" evidence="1">
    <location>
        <begin position="470"/>
        <end position="493"/>
    </location>
</feature>
<organism evidence="2 3">
    <name type="scientific">Thalictrum thalictroides</name>
    <name type="common">Rue-anemone</name>
    <name type="synonym">Anemone thalictroides</name>
    <dbReference type="NCBI Taxonomy" id="46969"/>
    <lineage>
        <taxon>Eukaryota</taxon>
        <taxon>Viridiplantae</taxon>
        <taxon>Streptophyta</taxon>
        <taxon>Embryophyta</taxon>
        <taxon>Tracheophyta</taxon>
        <taxon>Spermatophyta</taxon>
        <taxon>Magnoliopsida</taxon>
        <taxon>Ranunculales</taxon>
        <taxon>Ranunculaceae</taxon>
        <taxon>Thalictroideae</taxon>
        <taxon>Thalictrum</taxon>
    </lineage>
</organism>
<dbReference type="AlphaFoldDB" id="A0A7J6VA36"/>
<comment type="caution">
    <text evidence="2">The sequence shown here is derived from an EMBL/GenBank/DDBJ whole genome shotgun (WGS) entry which is preliminary data.</text>
</comment>
<dbReference type="EMBL" id="JABWDY010036174">
    <property type="protein sequence ID" value="KAF5181451.1"/>
    <property type="molecule type" value="Genomic_DNA"/>
</dbReference>
<dbReference type="PANTHER" id="PTHR31170:SF25">
    <property type="entry name" value="BNAA09G04570D PROTEIN"/>
    <property type="match status" value="1"/>
</dbReference>
<keyword evidence="3" id="KW-1185">Reference proteome</keyword>
<keyword evidence="1" id="KW-1133">Transmembrane helix</keyword>
<accession>A0A7J6VA36</accession>
<gene>
    <name evidence="2" type="ORF">FRX31_028964</name>
</gene>
<proteinExistence type="predicted"/>
<dbReference type="Pfam" id="PF03140">
    <property type="entry name" value="DUF247"/>
    <property type="match status" value="1"/>
</dbReference>
<dbReference type="InterPro" id="IPR004158">
    <property type="entry name" value="DUF247_pln"/>
</dbReference>
<protein>
    <submittedName>
        <fullName evidence="2">Uncharacterized protein</fullName>
    </submittedName>
</protein>
<sequence length="500" mass="57951">MKGKKKIVVAKAEREFSAIDVDDGSCSLADSIQLSIPPDPSTLCSIYRVPDNLKKGYEDKYEPSIVSIGPYHLNKQNLKITERHKLWYMRDFISRYTPPQTSLKDIVKAVKNLEEKARACYAEEIDLSSDDFVRMMVIDGCFILELFYRNRKTRRKEDLIYSAPWVIETVKQDLVLLENQLPFIILVCLYQLSVKQEKRNKPYSDKKGEEEPVISLEGLNDMVFKNPSVSHPNKKGEEEPAVISLNGLNDMVFDFFDMGNNMMMMTKYSSDIVFPFISPETVEGNHLLDFLRNSIIPHEFDPKAYRTSDFPYDSFPCAKDLQEMGVKFKASYDTLAFLDITFEEGYLTFNHFRKGIMYSLFPNWIALEQCNCHFKGYITSYTLLLGQLVNSKDDVKFLRKTGIIVGSEVEDEKFVKEISRLCQRLKPIEFHYGELFLRLGLYTQTGCNRQRANLHNWYVILKRDYFSSPWAFISFIAAVVLLLLTAIQTMYAIRSYSPKV</sequence>
<dbReference type="OrthoDB" id="591587at2759"/>
<reference evidence="2 3" key="1">
    <citation type="submission" date="2020-06" db="EMBL/GenBank/DDBJ databases">
        <title>Transcriptomic and genomic resources for Thalictrum thalictroides and T. hernandezii: Facilitating candidate gene discovery in an emerging model plant lineage.</title>
        <authorList>
            <person name="Arias T."/>
            <person name="Riano-Pachon D.M."/>
            <person name="Di Stilio V.S."/>
        </authorList>
    </citation>
    <scope>NUCLEOTIDE SEQUENCE [LARGE SCALE GENOMIC DNA]</scope>
    <source>
        <strain evidence="3">cv. WT478/WT964</strain>
        <tissue evidence="2">Leaves</tissue>
    </source>
</reference>
<dbReference type="Proteomes" id="UP000554482">
    <property type="component" value="Unassembled WGS sequence"/>
</dbReference>
<evidence type="ECO:0000313" key="3">
    <source>
        <dbReference type="Proteomes" id="UP000554482"/>
    </source>
</evidence>
<evidence type="ECO:0000313" key="2">
    <source>
        <dbReference type="EMBL" id="KAF5181451.1"/>
    </source>
</evidence>